<dbReference type="GO" id="GO:0030254">
    <property type="term" value="P:protein secretion by the type III secretion system"/>
    <property type="evidence" value="ECO:0007669"/>
    <property type="project" value="InterPro"/>
</dbReference>
<organism evidence="1 2">
    <name type="scientific">Mailhella massiliensis</name>
    <dbReference type="NCBI Taxonomy" id="1903261"/>
    <lineage>
        <taxon>Bacteria</taxon>
        <taxon>Pseudomonadati</taxon>
        <taxon>Thermodesulfobacteriota</taxon>
        <taxon>Desulfovibrionia</taxon>
        <taxon>Desulfovibrionales</taxon>
        <taxon>Desulfovibrionaceae</taxon>
        <taxon>Mailhella</taxon>
    </lineage>
</organism>
<sequence>MSEAFTSLLHALAPALGLPEVTVQEEDSSCLLVIDDFEVSLRYLPGSDLVMMFTVVVPLPEKNREALYAALLDANTFFHETQGFTLAAREDTGVTLQGVMPMRVLDGGNIASWVQNFVAIAESWQSFCLRREEENTPEGSSAVLPQDMLQV</sequence>
<gene>
    <name evidence="1" type="ORF">K8W16_01970</name>
</gene>
<protein>
    <submittedName>
        <fullName evidence="1">Type III secretion system chaperone</fullName>
    </submittedName>
</protein>
<reference evidence="1" key="2">
    <citation type="submission" date="2021-09" db="EMBL/GenBank/DDBJ databases">
        <authorList>
            <person name="Gilroy R."/>
        </authorList>
    </citation>
    <scope>NUCLEOTIDE SEQUENCE</scope>
    <source>
        <strain evidence="1">ChiGjej2B2-19336</strain>
    </source>
</reference>
<dbReference type="Gene3D" id="3.30.1460.10">
    <property type="match status" value="1"/>
</dbReference>
<evidence type="ECO:0000313" key="1">
    <source>
        <dbReference type="EMBL" id="HJD96400.1"/>
    </source>
</evidence>
<proteinExistence type="predicted"/>
<reference evidence="1" key="1">
    <citation type="journal article" date="2021" name="PeerJ">
        <title>Extensive microbial diversity within the chicken gut microbiome revealed by metagenomics and culture.</title>
        <authorList>
            <person name="Gilroy R."/>
            <person name="Ravi A."/>
            <person name="Getino M."/>
            <person name="Pursley I."/>
            <person name="Horton D.L."/>
            <person name="Alikhan N.F."/>
            <person name="Baker D."/>
            <person name="Gharbi K."/>
            <person name="Hall N."/>
            <person name="Watson M."/>
            <person name="Adriaenssens E.M."/>
            <person name="Foster-Nyarko E."/>
            <person name="Jarju S."/>
            <person name="Secka A."/>
            <person name="Antonio M."/>
            <person name="Oren A."/>
            <person name="Chaudhuri R.R."/>
            <person name="La Ragione R."/>
            <person name="Hildebrand F."/>
            <person name="Pallen M.J."/>
        </authorList>
    </citation>
    <scope>NUCLEOTIDE SEQUENCE</scope>
    <source>
        <strain evidence="1">ChiGjej2B2-19336</strain>
    </source>
</reference>
<accession>A0A921AV06</accession>
<dbReference type="Pfam" id="PF05932">
    <property type="entry name" value="CesT"/>
    <property type="match status" value="1"/>
</dbReference>
<name>A0A921AV06_9BACT</name>
<dbReference type="SUPFAM" id="SSF69635">
    <property type="entry name" value="Type III secretory system chaperone-like"/>
    <property type="match status" value="1"/>
</dbReference>
<dbReference type="RefSeq" id="WP_304120690.1">
    <property type="nucleotide sequence ID" value="NZ_DYZA01000035.1"/>
</dbReference>
<dbReference type="AlphaFoldDB" id="A0A921AV06"/>
<dbReference type="EMBL" id="DYZA01000035">
    <property type="protein sequence ID" value="HJD96400.1"/>
    <property type="molecule type" value="Genomic_DNA"/>
</dbReference>
<dbReference type="CDD" id="cd16364">
    <property type="entry name" value="T3SC_I-like"/>
    <property type="match status" value="1"/>
</dbReference>
<dbReference type="InterPro" id="IPR010261">
    <property type="entry name" value="Tir_chaperone"/>
</dbReference>
<dbReference type="Proteomes" id="UP000698963">
    <property type="component" value="Unassembled WGS sequence"/>
</dbReference>
<evidence type="ECO:0000313" key="2">
    <source>
        <dbReference type="Proteomes" id="UP000698963"/>
    </source>
</evidence>
<comment type="caution">
    <text evidence="1">The sequence shown here is derived from an EMBL/GenBank/DDBJ whole genome shotgun (WGS) entry which is preliminary data.</text>
</comment>